<evidence type="ECO:0000313" key="3">
    <source>
        <dbReference type="Proteomes" id="UP000316621"/>
    </source>
</evidence>
<dbReference type="Proteomes" id="UP000316621">
    <property type="component" value="Chromosome 3"/>
</dbReference>
<reference evidence="2 3" key="1">
    <citation type="journal article" date="2018" name="Science">
        <title>The opium poppy genome and morphinan production.</title>
        <authorList>
            <person name="Guo L."/>
            <person name="Winzer T."/>
            <person name="Yang X."/>
            <person name="Li Y."/>
            <person name="Ning Z."/>
            <person name="He Z."/>
            <person name="Teodor R."/>
            <person name="Lu Y."/>
            <person name="Bowser T.A."/>
            <person name="Graham I.A."/>
            <person name="Ye K."/>
        </authorList>
    </citation>
    <scope>NUCLEOTIDE SEQUENCE [LARGE SCALE GENOMIC DNA]</scope>
    <source>
        <strain evidence="3">cv. HN1</strain>
        <tissue evidence="2">Leaves</tissue>
    </source>
</reference>
<dbReference type="AlphaFoldDB" id="A0A4Y7J8U9"/>
<evidence type="ECO:0000256" key="1">
    <source>
        <dbReference type="SAM" id="MobiDB-lite"/>
    </source>
</evidence>
<sequence>MDDEFLYEARSSATTQQREIEARQSGEGSLDSPLLLEQTFPNQPFQSLAQSLQFRISFDRASSYSPFSEHTFGVHKPHGAGFATRASKRIFTSWYALDSLC</sequence>
<evidence type="ECO:0000313" key="2">
    <source>
        <dbReference type="EMBL" id="RZC56361.1"/>
    </source>
</evidence>
<protein>
    <submittedName>
        <fullName evidence="2">Uncharacterized protein</fullName>
    </submittedName>
</protein>
<feature type="region of interest" description="Disordered" evidence="1">
    <location>
        <begin position="1"/>
        <end position="32"/>
    </location>
</feature>
<dbReference type="EMBL" id="CM010717">
    <property type="protein sequence ID" value="RZC56361.1"/>
    <property type="molecule type" value="Genomic_DNA"/>
</dbReference>
<dbReference type="Gramene" id="RZC56361">
    <property type="protein sequence ID" value="RZC56361"/>
    <property type="gene ID" value="C5167_015214"/>
</dbReference>
<name>A0A4Y7J8U9_PAPSO</name>
<organism evidence="2 3">
    <name type="scientific">Papaver somniferum</name>
    <name type="common">Opium poppy</name>
    <dbReference type="NCBI Taxonomy" id="3469"/>
    <lineage>
        <taxon>Eukaryota</taxon>
        <taxon>Viridiplantae</taxon>
        <taxon>Streptophyta</taxon>
        <taxon>Embryophyta</taxon>
        <taxon>Tracheophyta</taxon>
        <taxon>Spermatophyta</taxon>
        <taxon>Magnoliopsida</taxon>
        <taxon>Ranunculales</taxon>
        <taxon>Papaveraceae</taxon>
        <taxon>Papaveroideae</taxon>
        <taxon>Papaver</taxon>
    </lineage>
</organism>
<gene>
    <name evidence="2" type="ORF">C5167_015214</name>
</gene>
<keyword evidence="3" id="KW-1185">Reference proteome</keyword>
<proteinExistence type="predicted"/>
<accession>A0A4Y7J8U9</accession>